<keyword evidence="2" id="KW-0808">Transferase</keyword>
<organism evidence="8 9">
    <name type="scientific">Thalassiosira oceanica</name>
    <name type="common">Marine diatom</name>
    <dbReference type="NCBI Taxonomy" id="159749"/>
    <lineage>
        <taxon>Eukaryota</taxon>
        <taxon>Sar</taxon>
        <taxon>Stramenopiles</taxon>
        <taxon>Ochrophyta</taxon>
        <taxon>Bacillariophyta</taxon>
        <taxon>Coscinodiscophyceae</taxon>
        <taxon>Thalassiosirophycidae</taxon>
        <taxon>Thalassiosirales</taxon>
        <taxon>Thalassiosiraceae</taxon>
        <taxon>Thalassiosira</taxon>
    </lineage>
</organism>
<feature type="domain" description="Protein kinase" evidence="7">
    <location>
        <begin position="647"/>
        <end position="948"/>
    </location>
</feature>
<keyword evidence="1" id="KW-0723">Serine/threonine-protein kinase</keyword>
<dbReference type="GO" id="GO:0004674">
    <property type="term" value="F:protein serine/threonine kinase activity"/>
    <property type="evidence" value="ECO:0007669"/>
    <property type="project" value="UniProtKB-KW"/>
</dbReference>
<dbReference type="PROSITE" id="PS00108">
    <property type="entry name" value="PROTEIN_KINASE_ST"/>
    <property type="match status" value="1"/>
</dbReference>
<proteinExistence type="predicted"/>
<dbReference type="Pfam" id="PF00069">
    <property type="entry name" value="Pkinase"/>
    <property type="match status" value="1"/>
</dbReference>
<feature type="compositionally biased region" description="Low complexity" evidence="6">
    <location>
        <begin position="397"/>
        <end position="411"/>
    </location>
</feature>
<dbReference type="SMART" id="SM00220">
    <property type="entry name" value="S_TKc"/>
    <property type="match status" value="1"/>
</dbReference>
<evidence type="ECO:0000256" key="1">
    <source>
        <dbReference type="ARBA" id="ARBA00022527"/>
    </source>
</evidence>
<dbReference type="InterPro" id="IPR011009">
    <property type="entry name" value="Kinase-like_dom_sf"/>
</dbReference>
<feature type="compositionally biased region" description="Basic and acidic residues" evidence="6">
    <location>
        <begin position="28"/>
        <end position="37"/>
    </location>
</feature>
<dbReference type="OrthoDB" id="9332038at2759"/>
<dbReference type="Proteomes" id="UP000266841">
    <property type="component" value="Unassembled WGS sequence"/>
</dbReference>
<feature type="region of interest" description="Disordered" evidence="6">
    <location>
        <begin position="259"/>
        <end position="301"/>
    </location>
</feature>
<dbReference type="InterPro" id="IPR000719">
    <property type="entry name" value="Prot_kinase_dom"/>
</dbReference>
<evidence type="ECO:0000256" key="3">
    <source>
        <dbReference type="ARBA" id="ARBA00022741"/>
    </source>
</evidence>
<comment type="caution">
    <text evidence="8">The sequence shown here is derived from an EMBL/GenBank/DDBJ whole genome shotgun (WGS) entry which is preliminary data.</text>
</comment>
<evidence type="ECO:0000256" key="4">
    <source>
        <dbReference type="ARBA" id="ARBA00022777"/>
    </source>
</evidence>
<dbReference type="Gene3D" id="1.10.287.1490">
    <property type="match status" value="1"/>
</dbReference>
<dbReference type="AlphaFoldDB" id="K0QZ05"/>
<dbReference type="InterPro" id="IPR008271">
    <property type="entry name" value="Ser/Thr_kinase_AS"/>
</dbReference>
<keyword evidence="4" id="KW-0418">Kinase</keyword>
<name>K0QZ05_THAOC</name>
<feature type="region of interest" description="Disordered" evidence="6">
    <location>
        <begin position="579"/>
        <end position="599"/>
    </location>
</feature>
<protein>
    <recommendedName>
        <fullName evidence="7">Protein kinase domain-containing protein</fullName>
    </recommendedName>
</protein>
<feature type="non-terminal residue" evidence="8">
    <location>
        <position position="1"/>
    </location>
</feature>
<dbReference type="PANTHER" id="PTHR24058:SF28">
    <property type="entry name" value="SERINE_THREONINE-PROTEIN KINASE MINIBRAIN"/>
    <property type="match status" value="1"/>
</dbReference>
<sequence length="1035" mass="114990">GDGRVEELASENDRLRARVDELQRREAELRTALDETTSRSTGPGQQQRRRRGGQVREELEARTSTRKLSKDKATADETIADLNSQYKIATDEIRSQREDSEAAARSYEAAISELRARLQGIQSDVADSSAREEEYKSKIEEIQGEIEDLQNDRAAYESDRKRREAEAAALQAKFENKHEEFVKATDDLERLNSENEEYARRVESYEEERDKLQDGLREAIEQLSVMETKVAVHKIEKEEAAKEHQTRLAQLEIELAEARDGTAEASSATAARGGAVSDPEEMRAGGDDPPPPQPEKGNARIRDAIPAPGTAKIPTAEKSNQHGANKKKTNWLCDVCKVAIFEDYHEALEHEKNCKGPVCKPIGRLPSDGTAEASSAKAARDETVSDPEETEGRRGRPSSAARSPVAPAGPVRRQRPKAPRSSPPARWANASRSCVRPGRNEGRRGRPPAAACPVRRQGGSRLQPVHAPPPGGRRGGVPAEDRTATIRPAHHEAQHGAHRDLQGDKQGEFSKSNRIESECHSTREDARISIDGPLRFKPIRPLSGEGPRMTKAFYGRKPIRGRPLVLAGRPLTSFHARMKTHDHSSSFSPLSPPPSISRRNREQRYYDEVAARQAAWKAGQGPQNDGWDDENYDYILTPNEVIHDGRYQLIKRIGTGLFGPVVKAVDTRSGAEVAIKIIKSRRPFQMQAQMEINLLELLNRNDEDDQHNIVTFLDEFLFRNHQCIVFEMLSLNLYELLKNTQFAGVSLNLIRKFAKQILRALAYMARNDVIHCDLKPENILLRHPKRSGIKVIDFGSSCRSNQRMYSYIQSRFYRSPEVILGLPYGTPIDMWSLGCLLVEMHTGEPLFSGSNSVDQFQKIVAILGMPPMAMIERSDAKIQQQFFEKSGGAGSSWSIKQPPEAGAPPIFPSGDPVASLRDVIVRPSERRRQTDTDERPGHGAGAPIHTVGAPDLSLGVPGRRETCGFGLGFDMCDMSEEMMLKKACVGKAGQNLLFTEICLAQPSLDRDLFVPGDCREAPGMRVPATLRDGTWTGGC</sequence>
<feature type="compositionally biased region" description="Low complexity" evidence="6">
    <location>
        <begin position="447"/>
        <end position="456"/>
    </location>
</feature>
<evidence type="ECO:0000256" key="2">
    <source>
        <dbReference type="ARBA" id="ARBA00022679"/>
    </source>
</evidence>
<keyword evidence="9" id="KW-1185">Reference proteome</keyword>
<dbReference type="eggNOG" id="KOG0667">
    <property type="taxonomic scope" value="Eukaryota"/>
</dbReference>
<feature type="region of interest" description="Disordered" evidence="6">
    <location>
        <begin position="28"/>
        <end position="76"/>
    </location>
</feature>
<dbReference type="EMBL" id="AGNL01049401">
    <property type="protein sequence ID" value="EJK44648.1"/>
    <property type="molecule type" value="Genomic_DNA"/>
</dbReference>
<feature type="compositionally biased region" description="Low complexity" evidence="6">
    <location>
        <begin position="419"/>
        <end position="437"/>
    </location>
</feature>
<dbReference type="PROSITE" id="PS50011">
    <property type="entry name" value="PROTEIN_KINASE_DOM"/>
    <property type="match status" value="1"/>
</dbReference>
<keyword evidence="3" id="KW-0547">Nucleotide-binding</keyword>
<reference evidence="8 9" key="1">
    <citation type="journal article" date="2012" name="Genome Biol.">
        <title>Genome and low-iron response of an oceanic diatom adapted to chronic iron limitation.</title>
        <authorList>
            <person name="Lommer M."/>
            <person name="Specht M."/>
            <person name="Roy A.S."/>
            <person name="Kraemer L."/>
            <person name="Andreson R."/>
            <person name="Gutowska M.A."/>
            <person name="Wolf J."/>
            <person name="Bergner S.V."/>
            <person name="Schilhabel M.B."/>
            <person name="Klostermeier U.C."/>
            <person name="Beiko R.G."/>
            <person name="Rosenstiel P."/>
            <person name="Hippler M."/>
            <person name="Laroche J."/>
        </authorList>
    </citation>
    <scope>NUCLEOTIDE SEQUENCE [LARGE SCALE GENOMIC DNA]</scope>
    <source>
        <strain evidence="8 9">CCMP1005</strain>
    </source>
</reference>
<keyword evidence="5" id="KW-0067">ATP-binding</keyword>
<dbReference type="PANTHER" id="PTHR24058">
    <property type="entry name" value="DUAL SPECIFICITY PROTEIN KINASE"/>
    <property type="match status" value="1"/>
</dbReference>
<feature type="compositionally biased region" description="Basic and acidic residues" evidence="6">
    <location>
        <begin position="54"/>
        <end position="75"/>
    </location>
</feature>
<dbReference type="InterPro" id="IPR050494">
    <property type="entry name" value="Ser_Thr_dual-spec_kinase"/>
</dbReference>
<evidence type="ECO:0000313" key="8">
    <source>
        <dbReference type="EMBL" id="EJK44648.1"/>
    </source>
</evidence>
<evidence type="ECO:0000259" key="7">
    <source>
        <dbReference type="PROSITE" id="PS50011"/>
    </source>
</evidence>
<feature type="region of interest" description="Disordered" evidence="6">
    <location>
        <begin position="366"/>
        <end position="480"/>
    </location>
</feature>
<evidence type="ECO:0000256" key="6">
    <source>
        <dbReference type="SAM" id="MobiDB-lite"/>
    </source>
</evidence>
<dbReference type="SUPFAM" id="SSF56112">
    <property type="entry name" value="Protein kinase-like (PK-like)"/>
    <property type="match status" value="1"/>
</dbReference>
<feature type="compositionally biased region" description="Basic and acidic residues" evidence="6">
    <location>
        <begin position="919"/>
        <end position="937"/>
    </location>
</feature>
<dbReference type="GO" id="GO:0005524">
    <property type="term" value="F:ATP binding"/>
    <property type="evidence" value="ECO:0007669"/>
    <property type="project" value="UniProtKB-KW"/>
</dbReference>
<feature type="region of interest" description="Disordered" evidence="6">
    <location>
        <begin position="889"/>
        <end position="949"/>
    </location>
</feature>
<dbReference type="Gene3D" id="1.10.510.10">
    <property type="entry name" value="Transferase(Phosphotransferase) domain 1"/>
    <property type="match status" value="1"/>
</dbReference>
<evidence type="ECO:0000256" key="5">
    <source>
        <dbReference type="ARBA" id="ARBA00022840"/>
    </source>
</evidence>
<accession>K0QZ05</accession>
<evidence type="ECO:0000313" key="9">
    <source>
        <dbReference type="Proteomes" id="UP000266841"/>
    </source>
</evidence>
<gene>
    <name evidence="8" type="ORF">THAOC_36797</name>
</gene>